<keyword evidence="9" id="KW-0067">ATP-binding</keyword>
<feature type="compositionally biased region" description="Gly residues" evidence="17">
    <location>
        <begin position="602"/>
        <end position="613"/>
    </location>
</feature>
<evidence type="ECO:0000256" key="5">
    <source>
        <dbReference type="ARBA" id="ARBA00022692"/>
    </source>
</evidence>
<keyword evidence="8" id="KW-0418">Kinase</keyword>
<keyword evidence="14" id="KW-0675">Receptor</keyword>
<evidence type="ECO:0000259" key="18">
    <source>
        <dbReference type="Pfam" id="PF12810"/>
    </source>
</evidence>
<gene>
    <name evidence="19" type="ORF">M9Y10_035445</name>
</gene>
<evidence type="ECO:0000256" key="10">
    <source>
        <dbReference type="ARBA" id="ARBA00022989"/>
    </source>
</evidence>
<evidence type="ECO:0000256" key="9">
    <source>
        <dbReference type="ARBA" id="ARBA00022840"/>
    </source>
</evidence>
<organism evidence="19 20">
    <name type="scientific">Tritrichomonas musculus</name>
    <dbReference type="NCBI Taxonomy" id="1915356"/>
    <lineage>
        <taxon>Eukaryota</taxon>
        <taxon>Metamonada</taxon>
        <taxon>Parabasalia</taxon>
        <taxon>Tritrichomonadida</taxon>
        <taxon>Tritrichomonadidae</taxon>
        <taxon>Tritrichomonas</taxon>
    </lineage>
</organism>
<keyword evidence="6" id="KW-0732">Signal</keyword>
<evidence type="ECO:0000256" key="8">
    <source>
        <dbReference type="ARBA" id="ARBA00022777"/>
    </source>
</evidence>
<comment type="subcellular location">
    <subcellularLocation>
        <location evidence="1">Cell membrane</location>
        <topology evidence="1">Single-pass type I membrane protein</topology>
    </subcellularLocation>
</comment>
<evidence type="ECO:0000256" key="14">
    <source>
        <dbReference type="ARBA" id="ARBA00023170"/>
    </source>
</evidence>
<evidence type="ECO:0000256" key="12">
    <source>
        <dbReference type="ARBA" id="ARBA00023137"/>
    </source>
</evidence>
<evidence type="ECO:0000256" key="1">
    <source>
        <dbReference type="ARBA" id="ARBA00004251"/>
    </source>
</evidence>
<keyword evidence="3" id="KW-1003">Cell membrane</keyword>
<feature type="domain" description="ALK/LTK-like glycine-rich" evidence="18">
    <location>
        <begin position="476"/>
        <end position="731"/>
    </location>
</feature>
<feature type="region of interest" description="Disordered" evidence="17">
    <location>
        <begin position="707"/>
        <end position="733"/>
    </location>
</feature>
<keyword evidence="13" id="KW-1015">Disulfide bond</keyword>
<evidence type="ECO:0000256" key="6">
    <source>
        <dbReference type="ARBA" id="ARBA00022729"/>
    </source>
</evidence>
<keyword evidence="12" id="KW-0829">Tyrosine-protein kinase</keyword>
<evidence type="ECO:0000256" key="17">
    <source>
        <dbReference type="SAM" id="MobiDB-lite"/>
    </source>
</evidence>
<keyword evidence="7" id="KW-0547">Nucleotide-binding</keyword>
<evidence type="ECO:0000313" key="20">
    <source>
        <dbReference type="Proteomes" id="UP001470230"/>
    </source>
</evidence>
<feature type="coiled-coil region" evidence="16">
    <location>
        <begin position="249"/>
        <end position="363"/>
    </location>
</feature>
<reference evidence="19 20" key="1">
    <citation type="submission" date="2024-04" db="EMBL/GenBank/DDBJ databases">
        <title>Tritrichomonas musculus Genome.</title>
        <authorList>
            <person name="Alves-Ferreira E."/>
            <person name="Grigg M."/>
            <person name="Lorenzi H."/>
            <person name="Galac M."/>
        </authorList>
    </citation>
    <scope>NUCLEOTIDE SEQUENCE [LARGE SCALE GENOMIC DNA]</scope>
    <source>
        <strain evidence="19 20">EAF2021</strain>
    </source>
</reference>
<protein>
    <recommendedName>
        <fullName evidence="2">receptor protein-tyrosine kinase</fullName>
        <ecNumber evidence="2">2.7.10.1</ecNumber>
    </recommendedName>
</protein>
<dbReference type="Proteomes" id="UP001470230">
    <property type="component" value="Unassembled WGS sequence"/>
</dbReference>
<feature type="compositionally biased region" description="Polar residues" evidence="17">
    <location>
        <begin position="707"/>
        <end position="717"/>
    </location>
</feature>
<evidence type="ECO:0000256" key="11">
    <source>
        <dbReference type="ARBA" id="ARBA00023136"/>
    </source>
</evidence>
<evidence type="ECO:0000256" key="15">
    <source>
        <dbReference type="ARBA" id="ARBA00023180"/>
    </source>
</evidence>
<evidence type="ECO:0000256" key="7">
    <source>
        <dbReference type="ARBA" id="ARBA00022741"/>
    </source>
</evidence>
<feature type="region of interest" description="Disordered" evidence="17">
    <location>
        <begin position="597"/>
        <end position="617"/>
    </location>
</feature>
<dbReference type="InterPro" id="IPR055163">
    <property type="entry name" value="ALK/LTK-like_GRD"/>
</dbReference>
<keyword evidence="11" id="KW-0472">Membrane</keyword>
<sequence>MTRKINLLREFEDEKDGDSYKITFDVSSDKIKVSFVSLTKYSQIVQDQLKNDNIFKELSEKLNEYQKANHIKTESIIHFFKILEDNEISINNDEFLDLSKLATIFKVKPLDRYLKKYLNDQFTDIDFILTLIIEEEKNKNDEETNIINNDLLIEMESCLIKNINDCFQNPKFEQINHSILYRLFESSEEINSSLLYKFICKSIEERFIFFRFVKIEELSEEQFNEICDNFEKNEYHKYYVYLPNNLKYIKNMKDEMNALKNRISKIESMFQEERNQNIQQEQLLKETSQELNKKIDEQGKIKKEKEELQQVIDENKILISKQNEMLNKYQEIETKVIAQQEENARLQKKLSDKEELMNELLKMVQLKATVTASVESYDTIKCCINIVKRGGRLDKERSKYIINQNSSQKLGENEYRDGTKITKLNNEFSINMPAGTYFLHAIIIDNYGQTEEFVSNSLTIKPKPKQMNFDFTGQVQEITLNKGIYKLEVWGASGGENNEEYKGKTFSINPGKGGYSVGILKLSKTTTLYVYVGGSPRNHLGGWNGGGSASSPGAGGGGATDISLYCSPNKTEWNSESHLYSRIIVAGGGGGASLDNSSGRKSGCGGGEKGGGNEYVKGGKQNSGYRFGCGEPNTYLPNSGGGGGWYGGGACSGSNMMLLMNAIQGLGPGGGGGSGFVYNSSTASNYPNGCKLDSAFYLTDSKTIAGNTQIPSPSGSGTEDGHSGNGYAKITPQ</sequence>
<evidence type="ECO:0000256" key="2">
    <source>
        <dbReference type="ARBA" id="ARBA00011902"/>
    </source>
</evidence>
<accession>A0ABR2KIR8</accession>
<dbReference type="EMBL" id="JAPFFF010000005">
    <property type="protein sequence ID" value="KAK8890661.1"/>
    <property type="molecule type" value="Genomic_DNA"/>
</dbReference>
<keyword evidence="20" id="KW-1185">Reference proteome</keyword>
<keyword evidence="16" id="KW-0175">Coiled coil</keyword>
<evidence type="ECO:0000256" key="3">
    <source>
        <dbReference type="ARBA" id="ARBA00022475"/>
    </source>
</evidence>
<name>A0ABR2KIR8_9EUKA</name>
<proteinExistence type="predicted"/>
<evidence type="ECO:0000313" key="19">
    <source>
        <dbReference type="EMBL" id="KAK8890661.1"/>
    </source>
</evidence>
<comment type="caution">
    <text evidence="19">The sequence shown here is derived from an EMBL/GenBank/DDBJ whole genome shotgun (WGS) entry which is preliminary data.</text>
</comment>
<keyword evidence="5" id="KW-0812">Transmembrane</keyword>
<evidence type="ECO:0000256" key="4">
    <source>
        <dbReference type="ARBA" id="ARBA00022679"/>
    </source>
</evidence>
<keyword evidence="4" id="KW-0808">Transferase</keyword>
<dbReference type="EC" id="2.7.10.1" evidence="2"/>
<evidence type="ECO:0000256" key="13">
    <source>
        <dbReference type="ARBA" id="ARBA00023157"/>
    </source>
</evidence>
<evidence type="ECO:0000256" key="16">
    <source>
        <dbReference type="SAM" id="Coils"/>
    </source>
</evidence>
<dbReference type="Pfam" id="PF12810">
    <property type="entry name" value="ALK_LTK_GRD"/>
    <property type="match status" value="1"/>
</dbReference>
<keyword evidence="15" id="KW-0325">Glycoprotein</keyword>
<keyword evidence="10" id="KW-1133">Transmembrane helix</keyword>